<dbReference type="PANTHER" id="PTHR43272">
    <property type="entry name" value="LONG-CHAIN-FATTY-ACID--COA LIGASE"/>
    <property type="match status" value="1"/>
</dbReference>
<protein>
    <recommendedName>
        <fullName evidence="2">AMP-dependent synthetase/ligase domain-containing protein</fullName>
    </recommendedName>
</protein>
<dbReference type="AlphaFoldDB" id="A0A1C1CBC7"/>
<dbReference type="PANTHER" id="PTHR43272:SF11">
    <property type="entry name" value="AMP-DEPENDENT SYNTHETASE_LIGASE DOMAIN-CONTAINING PROTEIN"/>
    <property type="match status" value="1"/>
</dbReference>
<dbReference type="GO" id="GO:0016020">
    <property type="term" value="C:membrane"/>
    <property type="evidence" value="ECO:0007669"/>
    <property type="project" value="TreeGrafter"/>
</dbReference>
<evidence type="ECO:0000313" key="3">
    <source>
        <dbReference type="EMBL" id="OCT45843.1"/>
    </source>
</evidence>
<feature type="transmembrane region" description="Helical" evidence="1">
    <location>
        <begin position="21"/>
        <end position="41"/>
    </location>
</feature>
<keyword evidence="1" id="KW-0472">Membrane</keyword>
<dbReference type="InterPro" id="IPR042099">
    <property type="entry name" value="ANL_N_sf"/>
</dbReference>
<proteinExistence type="predicted"/>
<dbReference type="OrthoDB" id="4138492at2759"/>
<accession>A0A1C1CBC7</accession>
<feature type="domain" description="AMP-dependent synthetase/ligase" evidence="2">
    <location>
        <begin position="302"/>
        <end position="532"/>
    </location>
</feature>
<dbReference type="GO" id="GO:0004467">
    <property type="term" value="F:long-chain fatty acid-CoA ligase activity"/>
    <property type="evidence" value="ECO:0007669"/>
    <property type="project" value="TreeGrafter"/>
</dbReference>
<comment type="caution">
    <text evidence="3">The sequence shown here is derived from an EMBL/GenBank/DDBJ whole genome shotgun (WGS) entry which is preliminary data.</text>
</comment>
<dbReference type="STRING" id="86049.A0A1C1CBC7"/>
<evidence type="ECO:0000313" key="4">
    <source>
        <dbReference type="Proteomes" id="UP000094526"/>
    </source>
</evidence>
<gene>
    <name evidence="3" type="ORF">CLCR_01464</name>
</gene>
<dbReference type="Pfam" id="PF00501">
    <property type="entry name" value="AMP-binding"/>
    <property type="match status" value="1"/>
</dbReference>
<evidence type="ECO:0000259" key="2">
    <source>
        <dbReference type="Pfam" id="PF00501"/>
    </source>
</evidence>
<keyword evidence="4" id="KW-1185">Reference proteome</keyword>
<dbReference type="GO" id="GO:0005783">
    <property type="term" value="C:endoplasmic reticulum"/>
    <property type="evidence" value="ECO:0007669"/>
    <property type="project" value="TreeGrafter"/>
</dbReference>
<keyword evidence="1" id="KW-1133">Transmembrane helix</keyword>
<sequence length="552" mass="58973">MAEAGLAERLDVAIAEFFASWNIWTTVLALVLVAFLVYPVLTGTDPDTHPFLLARQAQIAPIRQSGESAVYRAIDIPHGYPLRAGLGVKDPGTPKWSSGRPGDLRDVWRNAARGAVNEEGNPTGEKGKILTVLGREKVIEHDPDDLTLGINVIGQYVKRNNGQSVAVCLSNSVELLSAIFAGSFYGFSTVLLPYGLTQDKLNSLLAKTSADHVIAEAGSLDLDDLASTAKSIKTVIWVTRSTNEHMNWTEGTPDGYSVTSWHELVEKNRRSAKSEVLPLDKDSQVPPVSVFVPTANGGYDLVKYTSENLISATAALLATLPRAHKISPSDTLLPTTPLTDSYTLSWTFAALFSNATLSLNSVAGDNIDIVHATSQSSPTMVLASPATVTTYLKNPDTKLPGGLGKFMAQRTLQQGNMPAKQSSSTSPLSHVRVLLIPQSTTSPASTRLSSSTLHTLRTLLKCRIGYALTAPQVAGAIAQTNIFDYREKGDKVVGVGAPLSSVEVHLSGEEDVMGTRSPRGTMTVKGPAVVGGKTTIEGLQVQIDEDHTLLLL</sequence>
<dbReference type="InterPro" id="IPR000873">
    <property type="entry name" value="AMP-dep_synth/lig_dom"/>
</dbReference>
<dbReference type="VEuPathDB" id="FungiDB:G647_03736"/>
<organism evidence="3 4">
    <name type="scientific">Cladophialophora carrionii</name>
    <dbReference type="NCBI Taxonomy" id="86049"/>
    <lineage>
        <taxon>Eukaryota</taxon>
        <taxon>Fungi</taxon>
        <taxon>Dikarya</taxon>
        <taxon>Ascomycota</taxon>
        <taxon>Pezizomycotina</taxon>
        <taxon>Eurotiomycetes</taxon>
        <taxon>Chaetothyriomycetidae</taxon>
        <taxon>Chaetothyriales</taxon>
        <taxon>Herpotrichiellaceae</taxon>
        <taxon>Cladophialophora</taxon>
    </lineage>
</organism>
<evidence type="ECO:0000256" key="1">
    <source>
        <dbReference type="SAM" id="Phobius"/>
    </source>
</evidence>
<dbReference type="SUPFAM" id="SSF56801">
    <property type="entry name" value="Acetyl-CoA synthetase-like"/>
    <property type="match status" value="1"/>
</dbReference>
<dbReference type="Proteomes" id="UP000094526">
    <property type="component" value="Unassembled WGS sequence"/>
</dbReference>
<reference evidence="4" key="1">
    <citation type="submission" date="2015-07" db="EMBL/GenBank/DDBJ databases">
        <authorList>
            <person name="Teixeira M.M."/>
            <person name="Souza R.C."/>
            <person name="Almeida L.G."/>
            <person name="Vicente V.A."/>
            <person name="de Hoog S."/>
            <person name="Bocca A.L."/>
            <person name="de Almeida S.R."/>
            <person name="Vasconcelos A.T."/>
            <person name="Felipe M.S."/>
        </authorList>
    </citation>
    <scope>NUCLEOTIDE SEQUENCE [LARGE SCALE GENOMIC DNA]</scope>
    <source>
        <strain evidence="4">KSF</strain>
    </source>
</reference>
<dbReference type="Gene3D" id="3.40.50.12780">
    <property type="entry name" value="N-terminal domain of ligase-like"/>
    <property type="match status" value="1"/>
</dbReference>
<dbReference type="VEuPathDB" id="FungiDB:CLCR_01464"/>
<name>A0A1C1CBC7_9EURO</name>
<keyword evidence="1" id="KW-0812">Transmembrane</keyword>
<dbReference type="EMBL" id="LGRB01000019">
    <property type="protein sequence ID" value="OCT45843.1"/>
    <property type="molecule type" value="Genomic_DNA"/>
</dbReference>
<dbReference type="eggNOG" id="ENOG502RVGM">
    <property type="taxonomic scope" value="Eukaryota"/>
</dbReference>